<reference evidence="3" key="1">
    <citation type="submission" date="2021-12" db="EMBL/GenBank/DDBJ databases">
        <authorList>
            <person name="Veyrier F.J."/>
        </authorList>
    </citation>
    <scope>NUCLEOTIDE SEQUENCE</scope>
    <source>
        <strain evidence="3">SAG 1488-6</strain>
    </source>
</reference>
<dbReference type="InterPro" id="IPR012337">
    <property type="entry name" value="RNaseH-like_sf"/>
</dbReference>
<organism evidence="3 4">
    <name type="scientific">Vitreoscilla stercoraria</name>
    <dbReference type="NCBI Taxonomy" id="61"/>
    <lineage>
        <taxon>Bacteria</taxon>
        <taxon>Pseudomonadati</taxon>
        <taxon>Pseudomonadota</taxon>
        <taxon>Betaproteobacteria</taxon>
        <taxon>Neisseriales</taxon>
        <taxon>Neisseriaceae</taxon>
        <taxon>Vitreoscilla</taxon>
    </lineage>
</organism>
<dbReference type="InterPro" id="IPR009061">
    <property type="entry name" value="DNA-bd_dom_put_sf"/>
</dbReference>
<dbReference type="PROSITE" id="PS50994">
    <property type="entry name" value="INTEGRASE"/>
    <property type="match status" value="1"/>
</dbReference>
<dbReference type="RefSeq" id="WP_019957816.1">
    <property type="nucleotide sequence ID" value="NZ_CP091512.1"/>
</dbReference>
<dbReference type="Pfam" id="PF02316">
    <property type="entry name" value="HTH_Tnp_Mu_1"/>
    <property type="match status" value="1"/>
</dbReference>
<evidence type="ECO:0000313" key="4">
    <source>
        <dbReference type="Proteomes" id="UP000832034"/>
    </source>
</evidence>
<name>A0ABY4ECX9_VITST</name>
<evidence type="ECO:0000259" key="2">
    <source>
        <dbReference type="PROSITE" id="PS51702"/>
    </source>
</evidence>
<dbReference type="InterPro" id="IPR009004">
    <property type="entry name" value="Transposase_Mu_C"/>
</dbReference>
<dbReference type="SUPFAM" id="SSF46955">
    <property type="entry name" value="Putative DNA-binding domain"/>
    <property type="match status" value="1"/>
</dbReference>
<gene>
    <name evidence="3" type="ORF">LVJ81_06180</name>
</gene>
<dbReference type="InterPro" id="IPR001584">
    <property type="entry name" value="Integrase_cat-core"/>
</dbReference>
<accession>A0ABY4ECX9</accession>
<dbReference type="Gene3D" id="2.30.30.130">
    <property type="entry name" value="Transposase, Mu, C-terminal"/>
    <property type="match status" value="1"/>
</dbReference>
<evidence type="ECO:0000313" key="3">
    <source>
        <dbReference type="EMBL" id="UOO93609.1"/>
    </source>
</evidence>
<dbReference type="InterPro" id="IPR036388">
    <property type="entry name" value="WH-like_DNA-bd_sf"/>
</dbReference>
<dbReference type="PROSITE" id="PS51702">
    <property type="entry name" value="HTH_MU"/>
    <property type="match status" value="1"/>
</dbReference>
<dbReference type="InterPro" id="IPR003314">
    <property type="entry name" value="Mu-type_HTH"/>
</dbReference>
<dbReference type="SUPFAM" id="SSF53098">
    <property type="entry name" value="Ribonuclease H-like"/>
    <property type="match status" value="1"/>
</dbReference>
<reference evidence="3" key="2">
    <citation type="journal article" date="2022" name="Res Sq">
        <title>Evolution of multicellular longitudinally dividing oral cavity symbionts (Neisseriaceae).</title>
        <authorList>
            <person name="Nyongesa S."/>
            <person name="Weber P."/>
            <person name="Bernet E."/>
            <person name="Pullido F."/>
            <person name="Nieckarz M."/>
            <person name="Delaby M."/>
            <person name="Nieves C."/>
            <person name="Viehboeck T."/>
            <person name="Krause N."/>
            <person name="Rivera-Millot A."/>
            <person name="Nakamura A."/>
            <person name="Vischer N."/>
            <person name="VanNieuwenhze M."/>
            <person name="Brun Y."/>
            <person name="Cava F."/>
            <person name="Bulgheresi S."/>
            <person name="Veyrier F."/>
        </authorList>
    </citation>
    <scope>NUCLEOTIDE SEQUENCE</scope>
    <source>
        <strain evidence="3">SAG 1488-6</strain>
    </source>
</reference>
<feature type="domain" description="Integrase catalytic" evidence="1">
    <location>
        <begin position="271"/>
        <end position="454"/>
    </location>
</feature>
<dbReference type="Pfam" id="PF09299">
    <property type="entry name" value="Mu-transpos_C"/>
    <property type="match status" value="1"/>
</dbReference>
<dbReference type="EMBL" id="CP091512">
    <property type="protein sequence ID" value="UOO93609.1"/>
    <property type="molecule type" value="Genomic_DNA"/>
</dbReference>
<keyword evidence="4" id="KW-1185">Reference proteome</keyword>
<protein>
    <submittedName>
        <fullName evidence="3">Mu transposase C-terminal domain-containing protein</fullName>
    </submittedName>
</protein>
<dbReference type="Proteomes" id="UP000832034">
    <property type="component" value="Chromosome"/>
</dbReference>
<dbReference type="Gene3D" id="1.10.10.10">
    <property type="entry name" value="Winged helix-like DNA-binding domain superfamily/Winged helix DNA-binding domain"/>
    <property type="match status" value="1"/>
</dbReference>
<dbReference type="Gene3D" id="3.30.420.10">
    <property type="entry name" value="Ribonuclease H-like superfamily/Ribonuclease H"/>
    <property type="match status" value="1"/>
</dbReference>
<proteinExistence type="predicted"/>
<dbReference type="InterPro" id="IPR036397">
    <property type="entry name" value="RNaseH_sf"/>
</dbReference>
<feature type="domain" description="HTH Mu-type" evidence="2">
    <location>
        <begin position="4"/>
        <end position="73"/>
    </location>
</feature>
<dbReference type="SUPFAM" id="SSF50610">
    <property type="entry name" value="mu transposase, C-terminal domain"/>
    <property type="match status" value="1"/>
</dbReference>
<evidence type="ECO:0000259" key="1">
    <source>
        <dbReference type="PROSITE" id="PS50994"/>
    </source>
</evidence>
<sequence length="725" mass="82410">MSKKHFSSTELTEMKLTILPKTKQAIEHIAKRDNWPYEQITARARGGKRKVFPFNGLPQAIQEAIRQKQVGDLLQDAQVKPLPAVQNDLFGKMDENSLTDRQRQVAAARKGVLKAIEDVMEQANVTKEVAMQTVLTQAKLAGYEHLSKMFELALDKRGATTQLPTVRTIKRWFAARDEQKLVPAIPVANFELPKWAPVFLKYYQQPQKPSVVAAYELFLNEWQQIAPLEKLPTFNQAKYLLKKLGNVSREKGRMGSREIKNIKPYKVRDFLHMNPTDIYTADGHTFDAEVLHPDAGRPFRPEITTIADVATRKIVGWSVDLAESGLAVLSAISHACESNGIAAIFYVDNGGGYKNAMMTDDATGLMGRLGMTMHHSIAYNSQARGVIERLHQTVWVKAAQSLQTYMGAKMHRQAAQSVHKASRQLVKKGVNLKGVPALANIQSLSPNMLMDWAEFTAFCEWHVEQYNNRPHRSLPKILDVENTKRHMTPNEFWALKVEEGAKIVRIQEDEKHLLFMPQVMRVVQRGQVFLRNNRYFSMALEEYHGDSVRVAYDIHDAEHVWVYDDIGRLICKAQWNANSTSYVAVSFLEQSKDKRIDMQVKRLEVKKQNVLAAKSFHVIEHQSTVNLGGMPIDMASLAERGEQARLRMLQKSQKEAVIEAEIVPPIVEEVTLEAVWSVPSEPAERFALYERLKDKTDLPQAAQKWVASYPRSHEFKALVKRQQSS</sequence>
<dbReference type="InterPro" id="IPR015378">
    <property type="entry name" value="Transposase-like_Mu_C"/>
</dbReference>